<evidence type="ECO:0000256" key="10">
    <source>
        <dbReference type="ARBA" id="ARBA00048977"/>
    </source>
</evidence>
<keyword evidence="2" id="KW-0723">Serine/threonine-protein kinase</keyword>
<dbReference type="PANTHER" id="PTHR11042">
    <property type="entry name" value="EUKARYOTIC TRANSLATION INITIATION FACTOR 2-ALPHA KINASE EIF2-ALPHA KINASE -RELATED"/>
    <property type="match status" value="1"/>
</dbReference>
<evidence type="ECO:0000256" key="7">
    <source>
        <dbReference type="ARBA" id="ARBA00023193"/>
    </source>
</evidence>
<dbReference type="InterPro" id="IPR000719">
    <property type="entry name" value="Prot_kinase_dom"/>
</dbReference>
<organism evidence="15 16">
    <name type="scientific">Tritrichomonas musculus</name>
    <dbReference type="NCBI Taxonomy" id="1915356"/>
    <lineage>
        <taxon>Eukaryota</taxon>
        <taxon>Metamonada</taxon>
        <taxon>Parabasalia</taxon>
        <taxon>Tritrichomonadida</taxon>
        <taxon>Tritrichomonadidae</taxon>
        <taxon>Tritrichomonas</taxon>
    </lineage>
</organism>
<protein>
    <recommendedName>
        <fullName evidence="1">non-specific serine/threonine protein kinase</fullName>
        <ecNumber evidence="1">2.7.11.1</ecNumber>
    </recommendedName>
</protein>
<dbReference type="PROSITE" id="PS00107">
    <property type="entry name" value="PROTEIN_KINASE_ATP"/>
    <property type="match status" value="1"/>
</dbReference>
<evidence type="ECO:0000313" key="15">
    <source>
        <dbReference type="EMBL" id="KAK8895314.1"/>
    </source>
</evidence>
<keyword evidence="6 11" id="KW-0067">ATP-binding</keyword>
<reference evidence="15 16" key="1">
    <citation type="submission" date="2024-04" db="EMBL/GenBank/DDBJ databases">
        <title>Tritrichomonas musculus Genome.</title>
        <authorList>
            <person name="Alves-Ferreira E."/>
            <person name="Grigg M."/>
            <person name="Lorenzi H."/>
            <person name="Galac M."/>
        </authorList>
    </citation>
    <scope>NUCLEOTIDE SEQUENCE [LARGE SCALE GENOMIC DNA]</scope>
    <source>
        <strain evidence="15 16">EAF2021</strain>
    </source>
</reference>
<evidence type="ECO:0000256" key="13">
    <source>
        <dbReference type="SAM" id="MobiDB-lite"/>
    </source>
</evidence>
<gene>
    <name evidence="15" type="ORF">M9Y10_023760</name>
</gene>
<feature type="domain" description="Protein kinase" evidence="14">
    <location>
        <begin position="542"/>
        <end position="820"/>
    </location>
</feature>
<dbReference type="SUPFAM" id="SSF56112">
    <property type="entry name" value="Protein kinase-like (PK-like)"/>
    <property type="match status" value="1"/>
</dbReference>
<evidence type="ECO:0000256" key="12">
    <source>
        <dbReference type="SAM" id="Coils"/>
    </source>
</evidence>
<evidence type="ECO:0000259" key="14">
    <source>
        <dbReference type="PROSITE" id="PS50011"/>
    </source>
</evidence>
<dbReference type="InterPro" id="IPR017441">
    <property type="entry name" value="Protein_kinase_ATP_BS"/>
</dbReference>
<dbReference type="PROSITE" id="PS50011">
    <property type="entry name" value="PROTEIN_KINASE_DOM"/>
    <property type="match status" value="1"/>
</dbReference>
<dbReference type="Proteomes" id="UP001470230">
    <property type="component" value="Unassembled WGS sequence"/>
</dbReference>
<keyword evidence="4 11" id="KW-0547">Nucleotide-binding</keyword>
<dbReference type="Pfam" id="PF13540">
    <property type="entry name" value="RCC1_2"/>
    <property type="match status" value="1"/>
</dbReference>
<sequence length="821" mass="92318">MSSLLTCGLNNYHQLRPNSTKKSGRNSIVCPPCKSNLDISSISSYSIYTDHAVWTTKDGKAYAVGDNTSGIISALLPKTLLPEPVEVQINNEKDVTFISAACSNDSTLYLISKPDGKKSLAYVKKYRLLPIFVNMKNPPVSIYSGYSTLAAIDTEGAIIHIDDLLFKNPTSEVEAFFLPNNEKAVSIACGNNSIVALSANNHVFISKIAKKLKFNEVYELLKYEVVWISGTYEHFLAVTKDQKVLAFGKLLSEQFKTKKKKNYQNFELIKGLDYKKIAKAYAGQNHSLFQTENGDILACGCNDFGQLLIDASDLNYGKLFMTPIEGASFCIAGNKISAVFTGNDLPPNMPNRRIELNLMNNDDQNNQKEMPKLTQQNKISQEKTDEKQKEVNLSQEEAIEELDDQNTSNEIVIAKLNEKISLQEKTIKDLNEKISLQEKIIKDLNEKNLAQEKTIEDLNEKNSSQEKIVKKLSTVNSTQKKAIAELDTKNSSQQKVIIELQAALKSLKEQIASIKPDSNVIIANGQNDIDVIDSSMMSKLLEKKKEEIGQGATSTVFKVTREEKYSLKILKIELVKKKATIDLNAESDSESDSEDQVKEVELDMDKINKFYAEYEVLNMLNHPYIIKVYGFFFGDSHNPPAILMEYCRHTLGSDYIKKLSTIDRKRIIVEVCDAMRYVHAAGLIHRDLKPANILLDKDKHAKVCDFGLCTLIELETETATRTQLAGSQFFMSPELLQGRKDYNEKVDVYAFGVVVYFIASGGQYPDFNFADVVKEIQFSVPETFTPITQKILKDCLSPSPNDRPSFEDLYETLKNNQMNLI</sequence>
<dbReference type="EC" id="2.7.11.1" evidence="1"/>
<evidence type="ECO:0000313" key="16">
    <source>
        <dbReference type="Proteomes" id="UP001470230"/>
    </source>
</evidence>
<feature type="binding site" evidence="11">
    <location>
        <position position="577"/>
    </location>
    <ligand>
        <name>ATP</name>
        <dbReference type="ChEBI" id="CHEBI:30616"/>
    </ligand>
</feature>
<dbReference type="InterPro" id="IPR008271">
    <property type="entry name" value="Ser/Thr_kinase_AS"/>
</dbReference>
<evidence type="ECO:0000256" key="6">
    <source>
        <dbReference type="ARBA" id="ARBA00022840"/>
    </source>
</evidence>
<feature type="compositionally biased region" description="Basic and acidic residues" evidence="13">
    <location>
        <begin position="380"/>
        <end position="389"/>
    </location>
</feature>
<evidence type="ECO:0000256" key="9">
    <source>
        <dbReference type="ARBA" id="ARBA00048659"/>
    </source>
</evidence>
<dbReference type="SMART" id="SM00220">
    <property type="entry name" value="S_TKc"/>
    <property type="match status" value="1"/>
</dbReference>
<evidence type="ECO:0000256" key="4">
    <source>
        <dbReference type="ARBA" id="ARBA00022741"/>
    </source>
</evidence>
<evidence type="ECO:0000256" key="8">
    <source>
        <dbReference type="ARBA" id="ARBA00037982"/>
    </source>
</evidence>
<comment type="catalytic activity">
    <reaction evidence="10">
        <text>L-seryl-[protein] + ATP = O-phospho-L-seryl-[protein] + ADP + H(+)</text>
        <dbReference type="Rhea" id="RHEA:17989"/>
        <dbReference type="Rhea" id="RHEA-COMP:9863"/>
        <dbReference type="Rhea" id="RHEA-COMP:11604"/>
        <dbReference type="ChEBI" id="CHEBI:15378"/>
        <dbReference type="ChEBI" id="CHEBI:29999"/>
        <dbReference type="ChEBI" id="CHEBI:30616"/>
        <dbReference type="ChEBI" id="CHEBI:83421"/>
        <dbReference type="ChEBI" id="CHEBI:456216"/>
        <dbReference type="EC" id="2.7.11.1"/>
    </reaction>
    <physiologicalReaction direction="left-to-right" evidence="10">
        <dbReference type="Rhea" id="RHEA:17990"/>
    </physiologicalReaction>
</comment>
<proteinExistence type="inferred from homology"/>
<dbReference type="CDD" id="cd14014">
    <property type="entry name" value="STKc_PknB_like"/>
    <property type="match status" value="1"/>
</dbReference>
<keyword evidence="3" id="KW-0808">Transferase</keyword>
<comment type="caution">
    <text evidence="15">The sequence shown here is derived from an EMBL/GenBank/DDBJ whole genome shotgun (WGS) entry which is preliminary data.</text>
</comment>
<evidence type="ECO:0000256" key="1">
    <source>
        <dbReference type="ARBA" id="ARBA00012513"/>
    </source>
</evidence>
<dbReference type="EMBL" id="JAPFFF010000003">
    <property type="protein sequence ID" value="KAK8895314.1"/>
    <property type="molecule type" value="Genomic_DNA"/>
</dbReference>
<accession>A0ABR2KW25</accession>
<dbReference type="InterPro" id="IPR011009">
    <property type="entry name" value="Kinase-like_dom_sf"/>
</dbReference>
<dbReference type="Gene3D" id="1.10.510.10">
    <property type="entry name" value="Transferase(Phosphotransferase) domain 1"/>
    <property type="match status" value="1"/>
</dbReference>
<dbReference type="InterPro" id="IPR050339">
    <property type="entry name" value="CC_SR_Kinase"/>
</dbReference>
<feature type="region of interest" description="Disordered" evidence="13">
    <location>
        <begin position="362"/>
        <end position="389"/>
    </location>
</feature>
<dbReference type="PANTHER" id="PTHR11042:SF160">
    <property type="entry name" value="EUKARYOTIC TRANSLATION INITIATION FACTOR 2-ALPHA KINASE 1"/>
    <property type="match status" value="1"/>
</dbReference>
<comment type="similarity">
    <text evidence="8">Belongs to the protein kinase superfamily. Ser/Thr protein kinase family. GCN2 subfamily.</text>
</comment>
<name>A0ABR2KW25_9EUKA</name>
<dbReference type="InterPro" id="IPR009091">
    <property type="entry name" value="RCC1/BLIP-II"/>
</dbReference>
<keyword evidence="7" id="KW-0652">Protein synthesis inhibitor</keyword>
<feature type="coiled-coil region" evidence="12">
    <location>
        <begin position="399"/>
        <end position="510"/>
    </location>
</feature>
<dbReference type="Gene3D" id="2.130.10.30">
    <property type="entry name" value="Regulator of chromosome condensation 1/beta-lactamase-inhibitor protein II"/>
    <property type="match status" value="2"/>
</dbReference>
<evidence type="ECO:0000256" key="5">
    <source>
        <dbReference type="ARBA" id="ARBA00022777"/>
    </source>
</evidence>
<keyword evidence="5" id="KW-0418">Kinase</keyword>
<evidence type="ECO:0000256" key="3">
    <source>
        <dbReference type="ARBA" id="ARBA00022679"/>
    </source>
</evidence>
<comment type="catalytic activity">
    <reaction evidence="9">
        <text>L-threonyl-[protein] + ATP = O-phospho-L-threonyl-[protein] + ADP + H(+)</text>
        <dbReference type="Rhea" id="RHEA:46608"/>
        <dbReference type="Rhea" id="RHEA-COMP:11060"/>
        <dbReference type="Rhea" id="RHEA-COMP:11605"/>
        <dbReference type="ChEBI" id="CHEBI:15378"/>
        <dbReference type="ChEBI" id="CHEBI:30013"/>
        <dbReference type="ChEBI" id="CHEBI:30616"/>
        <dbReference type="ChEBI" id="CHEBI:61977"/>
        <dbReference type="ChEBI" id="CHEBI:456216"/>
        <dbReference type="EC" id="2.7.11.1"/>
    </reaction>
    <physiologicalReaction direction="left-to-right" evidence="9">
        <dbReference type="Rhea" id="RHEA:46609"/>
    </physiologicalReaction>
</comment>
<keyword evidence="12" id="KW-0175">Coiled coil</keyword>
<dbReference type="SUPFAM" id="SSF50985">
    <property type="entry name" value="RCC1/BLIP-II"/>
    <property type="match status" value="1"/>
</dbReference>
<evidence type="ECO:0000256" key="11">
    <source>
        <dbReference type="PROSITE-ProRule" id="PRU10141"/>
    </source>
</evidence>
<evidence type="ECO:0000256" key="2">
    <source>
        <dbReference type="ARBA" id="ARBA00022527"/>
    </source>
</evidence>
<keyword evidence="16" id="KW-1185">Reference proteome</keyword>
<dbReference type="Pfam" id="PF00069">
    <property type="entry name" value="Pkinase"/>
    <property type="match status" value="1"/>
</dbReference>
<dbReference type="PROSITE" id="PS00108">
    <property type="entry name" value="PROTEIN_KINASE_ST"/>
    <property type="match status" value="1"/>
</dbReference>